<feature type="transmembrane region" description="Helical" evidence="9">
    <location>
        <begin position="134"/>
        <end position="153"/>
    </location>
</feature>
<keyword evidence="6 9" id="KW-1133">Transmembrane helix</keyword>
<evidence type="ECO:0000256" key="3">
    <source>
        <dbReference type="ARBA" id="ARBA00022475"/>
    </source>
</evidence>
<keyword evidence="7 9" id="KW-0472">Membrane</keyword>
<evidence type="ECO:0000313" key="12">
    <source>
        <dbReference type="EMBL" id="CAI8003197.1"/>
    </source>
</evidence>
<evidence type="ECO:0000256" key="7">
    <source>
        <dbReference type="ARBA" id="ARBA00023136"/>
    </source>
</evidence>
<feature type="transmembrane region" description="Helical" evidence="9">
    <location>
        <begin position="453"/>
        <end position="471"/>
    </location>
</feature>
<feature type="transmembrane region" description="Helical" evidence="9">
    <location>
        <begin position="550"/>
        <end position="581"/>
    </location>
</feature>
<feature type="transmembrane region" description="Helical" evidence="9">
    <location>
        <begin position="165"/>
        <end position="188"/>
    </location>
</feature>
<evidence type="ECO:0000256" key="1">
    <source>
        <dbReference type="ARBA" id="ARBA00004429"/>
    </source>
</evidence>
<sequence length="592" mass="61439">MSDSAPDPGTRPTSFVARIEDGAIIVALLLLAIVPTAQVITRLLFDAALPSANDYIKHLVVWVACLSGLVATRERHHLSLSAGLPKLPSPYDRWAVLAATTITVAVTTAITVSAASFTLIGFDPHARVGVLPKRAVLAILPIGFGLMALRTAVASARPKEQDRSGSAGIAAAVLGGVLGTVFALQPLVTLIIELSWEIGSGLPALEAPLLDLADTVSGTVRSLRVPLLIVMIVSAVAGVPIFAVLGGIALLMFASNGVLETVPDEAYVMLIGAHVPALPLFAVTGFVLSESGAGRRLIELCTAVFSRFRGGLIIAATLICAYFTTFTGASGVTILAVGGLLAALLAQSGFRKDLSTGLLTASGSIGLLFPPSLPIIMYGVVSQNNIKAMFAGGIGPGILMVFAVIAFALVRARRMARNSPAPDAAQPPRAAPADAGSGDPVPLRTVGRALRHAGWEVALPLIILGLLFGGITTLVETAAVAVVYLLVVQIFIHRDLSVRDLPRLFARAAPIIGGILVILGVAKALSFAIVDAQVPQALVQWFSDHVRSPYTFLILLNLTLLIAGCLMDIFSAIVVLAPLLIPIGPVLRAGPD</sequence>
<evidence type="ECO:0000256" key="5">
    <source>
        <dbReference type="ARBA" id="ARBA00022692"/>
    </source>
</evidence>
<dbReference type="EMBL" id="CASHTH010000507">
    <property type="protein sequence ID" value="CAI8003197.1"/>
    <property type="molecule type" value="Genomic_DNA"/>
</dbReference>
<gene>
    <name evidence="12" type="ORF">GBAR_LOCUS3580</name>
</gene>
<feature type="transmembrane region" description="Helical" evidence="9">
    <location>
        <begin position="358"/>
        <end position="380"/>
    </location>
</feature>
<feature type="transmembrane region" description="Helical" evidence="9">
    <location>
        <begin position="21"/>
        <end position="43"/>
    </location>
</feature>
<name>A0AA35R3T2_GEOBA</name>
<proteinExistence type="predicted"/>
<keyword evidence="13" id="KW-1185">Reference proteome</keyword>
<feature type="compositionally biased region" description="Low complexity" evidence="8">
    <location>
        <begin position="420"/>
        <end position="435"/>
    </location>
</feature>
<dbReference type="GO" id="GO:0022857">
    <property type="term" value="F:transmembrane transporter activity"/>
    <property type="evidence" value="ECO:0007669"/>
    <property type="project" value="TreeGrafter"/>
</dbReference>
<feature type="transmembrane region" description="Helical" evidence="9">
    <location>
        <begin position="266"/>
        <end position="288"/>
    </location>
</feature>
<feature type="transmembrane region" description="Helical" evidence="9">
    <location>
        <begin position="508"/>
        <end position="530"/>
    </location>
</feature>
<dbReference type="InterPro" id="IPR004681">
    <property type="entry name" value="TRAP_DctM"/>
</dbReference>
<feature type="transmembrane region" description="Helical" evidence="9">
    <location>
        <begin position="300"/>
        <end position="324"/>
    </location>
</feature>
<dbReference type="Pfam" id="PF06808">
    <property type="entry name" value="DctM"/>
    <property type="match status" value="1"/>
</dbReference>
<evidence type="ECO:0000256" key="4">
    <source>
        <dbReference type="ARBA" id="ARBA00022519"/>
    </source>
</evidence>
<dbReference type="Pfam" id="PF04290">
    <property type="entry name" value="DctQ"/>
    <property type="match status" value="1"/>
</dbReference>
<dbReference type="InterPro" id="IPR010656">
    <property type="entry name" value="DctM"/>
</dbReference>
<dbReference type="AlphaFoldDB" id="A0AA35R3T2"/>
<dbReference type="Proteomes" id="UP001174909">
    <property type="component" value="Unassembled WGS sequence"/>
</dbReference>
<dbReference type="GO" id="GO:0005886">
    <property type="term" value="C:plasma membrane"/>
    <property type="evidence" value="ECO:0007669"/>
    <property type="project" value="UniProtKB-SubCell"/>
</dbReference>
<evidence type="ECO:0000259" key="11">
    <source>
        <dbReference type="Pfam" id="PF06808"/>
    </source>
</evidence>
<dbReference type="InterPro" id="IPR055348">
    <property type="entry name" value="DctQ"/>
</dbReference>
<evidence type="ECO:0000256" key="6">
    <source>
        <dbReference type="ARBA" id="ARBA00022989"/>
    </source>
</evidence>
<feature type="transmembrane region" description="Helical" evidence="9">
    <location>
        <begin position="225"/>
        <end position="254"/>
    </location>
</feature>
<dbReference type="PANTHER" id="PTHR33362">
    <property type="entry name" value="SIALIC ACID TRAP TRANSPORTER PERMEASE PROTEIN SIAT-RELATED"/>
    <property type="match status" value="1"/>
</dbReference>
<evidence type="ECO:0000256" key="8">
    <source>
        <dbReference type="SAM" id="MobiDB-lite"/>
    </source>
</evidence>
<accession>A0AA35R3T2</accession>
<keyword evidence="5 9" id="KW-0812">Transmembrane</keyword>
<organism evidence="12 13">
    <name type="scientific">Geodia barretti</name>
    <name type="common">Barrett's horny sponge</name>
    <dbReference type="NCBI Taxonomy" id="519541"/>
    <lineage>
        <taxon>Eukaryota</taxon>
        <taxon>Metazoa</taxon>
        <taxon>Porifera</taxon>
        <taxon>Demospongiae</taxon>
        <taxon>Heteroscleromorpha</taxon>
        <taxon>Tetractinellida</taxon>
        <taxon>Astrophorina</taxon>
        <taxon>Geodiidae</taxon>
        <taxon>Geodia</taxon>
    </lineage>
</organism>
<feature type="domain" description="Tripartite ATP-independent periplasmic transporters DctQ component" evidence="10">
    <location>
        <begin position="32"/>
        <end position="156"/>
    </location>
</feature>
<keyword evidence="3" id="KW-1003">Cell membrane</keyword>
<feature type="transmembrane region" description="Helical" evidence="9">
    <location>
        <begin position="386"/>
        <end position="410"/>
    </location>
</feature>
<protein>
    <submittedName>
        <fullName evidence="12">C4-dicarboxylate TRAP transporter large permease protein DctM</fullName>
    </submittedName>
</protein>
<comment type="subcellular location">
    <subcellularLocation>
        <location evidence="1">Cell inner membrane</location>
        <topology evidence="1">Multi-pass membrane protein</topology>
    </subcellularLocation>
</comment>
<evidence type="ECO:0000259" key="10">
    <source>
        <dbReference type="Pfam" id="PF04290"/>
    </source>
</evidence>
<evidence type="ECO:0000256" key="2">
    <source>
        <dbReference type="ARBA" id="ARBA00022448"/>
    </source>
</evidence>
<dbReference type="PANTHER" id="PTHR33362:SF5">
    <property type="entry name" value="C4-DICARBOXYLATE TRAP TRANSPORTER LARGE PERMEASE PROTEIN DCTM"/>
    <property type="match status" value="1"/>
</dbReference>
<feature type="region of interest" description="Disordered" evidence="8">
    <location>
        <begin position="419"/>
        <end position="440"/>
    </location>
</feature>
<evidence type="ECO:0000256" key="9">
    <source>
        <dbReference type="SAM" id="Phobius"/>
    </source>
</evidence>
<feature type="domain" description="TRAP C4-dicarboxylate transport system permease DctM subunit" evidence="11">
    <location>
        <begin position="228"/>
        <end position="583"/>
    </location>
</feature>
<feature type="transmembrane region" description="Helical" evidence="9">
    <location>
        <begin position="94"/>
        <end position="122"/>
    </location>
</feature>
<keyword evidence="2" id="KW-0813">Transport</keyword>
<keyword evidence="4" id="KW-0997">Cell inner membrane</keyword>
<evidence type="ECO:0000313" key="13">
    <source>
        <dbReference type="Proteomes" id="UP001174909"/>
    </source>
</evidence>
<reference evidence="12" key="1">
    <citation type="submission" date="2023-03" db="EMBL/GenBank/DDBJ databases">
        <authorList>
            <person name="Steffen K."/>
            <person name="Cardenas P."/>
        </authorList>
    </citation>
    <scope>NUCLEOTIDE SEQUENCE</scope>
</reference>
<comment type="caution">
    <text evidence="12">The sequence shown here is derived from an EMBL/GenBank/DDBJ whole genome shotgun (WGS) entry which is preliminary data.</text>
</comment>